<protein>
    <recommendedName>
        <fullName evidence="3">Tail terminator</fullName>
    </recommendedName>
</protein>
<dbReference type="RefSeq" id="WP_190222723.1">
    <property type="nucleotide sequence ID" value="NZ_BNBS01000020.1"/>
</dbReference>
<organism evidence="1 2">
    <name type="scientific">Streptomyces hydrogenans</name>
    <dbReference type="NCBI Taxonomy" id="1873719"/>
    <lineage>
        <taxon>Bacteria</taxon>
        <taxon>Bacillati</taxon>
        <taxon>Actinomycetota</taxon>
        <taxon>Actinomycetes</taxon>
        <taxon>Kitasatosporales</taxon>
        <taxon>Streptomycetaceae</taxon>
        <taxon>Streptomyces</taxon>
    </lineage>
</organism>
<sequence>MSSLEQIRTALADTVRAYVNSNDEEAGTLYCYPYVKGTVSLPCAMVMPGGGGRDNKAGDFAMTMNRGTEIWSFQLIVLCSRTDEDSGQQQLDRFIDKEGELSVRQAIWNTSDLGLGDVDAMVTGVSEYHGQYDMVRVPHVGAALQVKVHAF</sequence>
<reference evidence="1" key="1">
    <citation type="submission" date="2024-05" db="EMBL/GenBank/DDBJ databases">
        <title>Whole genome shotgun sequence of Streptomyces hydrogenans NBRC 13475.</title>
        <authorList>
            <person name="Komaki H."/>
            <person name="Tamura T."/>
        </authorList>
    </citation>
    <scope>NUCLEOTIDE SEQUENCE</scope>
    <source>
        <strain evidence="1">NBRC 13475</strain>
    </source>
</reference>
<keyword evidence="2" id="KW-1185">Reference proteome</keyword>
<gene>
    <name evidence="1" type="ORF">Shyd_66300</name>
</gene>
<evidence type="ECO:0000313" key="2">
    <source>
        <dbReference type="Proteomes" id="UP001052739"/>
    </source>
</evidence>
<proteinExistence type="predicted"/>
<dbReference type="EMBL" id="BNDW01000068">
    <property type="protein sequence ID" value="GHI25259.1"/>
    <property type="molecule type" value="Genomic_DNA"/>
</dbReference>
<dbReference type="Proteomes" id="UP001052739">
    <property type="component" value="Unassembled WGS sequence"/>
</dbReference>
<evidence type="ECO:0008006" key="3">
    <source>
        <dbReference type="Google" id="ProtNLM"/>
    </source>
</evidence>
<accession>A0ABQ3PJQ6</accession>
<name>A0ABQ3PJQ6_9ACTN</name>
<evidence type="ECO:0000313" key="1">
    <source>
        <dbReference type="EMBL" id="GHI25259.1"/>
    </source>
</evidence>
<comment type="caution">
    <text evidence="1">The sequence shown here is derived from an EMBL/GenBank/DDBJ whole genome shotgun (WGS) entry which is preliminary data.</text>
</comment>